<accession>A0A9X1NFX0</accession>
<dbReference type="EMBL" id="JAJOMB010000011">
    <property type="protein sequence ID" value="MCD5313388.1"/>
    <property type="molecule type" value="Genomic_DNA"/>
</dbReference>
<dbReference type="Proteomes" id="UP001138997">
    <property type="component" value="Unassembled WGS sequence"/>
</dbReference>
<protein>
    <submittedName>
        <fullName evidence="2">Uncharacterized protein</fullName>
    </submittedName>
</protein>
<reference evidence="2" key="1">
    <citation type="submission" date="2021-11" db="EMBL/GenBank/DDBJ databases">
        <title>Streptomyces corallinus and Kineosporia corallina sp. nov., two new coral-derived marine actinobacteria.</title>
        <authorList>
            <person name="Buangrab K."/>
            <person name="Sutthacheep M."/>
            <person name="Yeemin T."/>
            <person name="Harunari E."/>
            <person name="Igarashi Y."/>
            <person name="Sripreechasak P."/>
            <person name="Kanchanasin P."/>
            <person name="Tanasupawat S."/>
            <person name="Phongsopitanun W."/>
        </authorList>
    </citation>
    <scope>NUCLEOTIDE SEQUENCE</scope>
    <source>
        <strain evidence="2">JCM 31032</strain>
    </source>
</reference>
<feature type="compositionally biased region" description="Polar residues" evidence="1">
    <location>
        <begin position="322"/>
        <end position="331"/>
    </location>
</feature>
<proteinExistence type="predicted"/>
<dbReference type="AlphaFoldDB" id="A0A9X1NFX0"/>
<keyword evidence="3" id="KW-1185">Reference proteome</keyword>
<comment type="caution">
    <text evidence="2">The sequence shown here is derived from an EMBL/GenBank/DDBJ whole genome shotgun (WGS) entry which is preliminary data.</text>
</comment>
<gene>
    <name evidence="2" type="ORF">LR394_20985</name>
</gene>
<feature type="compositionally biased region" description="Basic and acidic residues" evidence="1">
    <location>
        <begin position="291"/>
        <end position="303"/>
    </location>
</feature>
<evidence type="ECO:0000313" key="2">
    <source>
        <dbReference type="EMBL" id="MCD5313388.1"/>
    </source>
</evidence>
<feature type="compositionally biased region" description="Basic and acidic residues" evidence="1">
    <location>
        <begin position="311"/>
        <end position="321"/>
    </location>
</feature>
<feature type="compositionally biased region" description="Basic and acidic residues" evidence="1">
    <location>
        <begin position="332"/>
        <end position="360"/>
    </location>
</feature>
<feature type="compositionally biased region" description="Basic and acidic residues" evidence="1">
    <location>
        <begin position="21"/>
        <end position="35"/>
    </location>
</feature>
<evidence type="ECO:0000256" key="1">
    <source>
        <dbReference type="SAM" id="MobiDB-lite"/>
    </source>
</evidence>
<organism evidence="2 3">
    <name type="scientific">Kineosporia babensis</name>
    <dbReference type="NCBI Taxonomy" id="499548"/>
    <lineage>
        <taxon>Bacteria</taxon>
        <taxon>Bacillati</taxon>
        <taxon>Actinomycetota</taxon>
        <taxon>Actinomycetes</taxon>
        <taxon>Kineosporiales</taxon>
        <taxon>Kineosporiaceae</taxon>
        <taxon>Kineosporia</taxon>
    </lineage>
</organism>
<feature type="region of interest" description="Disordered" evidence="1">
    <location>
        <begin position="221"/>
        <end position="372"/>
    </location>
</feature>
<feature type="region of interest" description="Disordered" evidence="1">
    <location>
        <begin position="412"/>
        <end position="452"/>
    </location>
</feature>
<sequence length="452" mass="49104">MAPSLEEAAAELYAVEPGRFTTERSRLTGEARQAKDPQTARAIGELRRPTTSAWLINQLARGQQALGRQAPGEQAPREQATGEQATGEQATGEQATGEQATGEQGRRKQTPRDRGAGEEMKRLEQLGQELREAQAALDANLMRELTKERQRLVAALVRQADEIAAEAGQKVSAAVRRELEDTLGAAVADEQASLAVMSGRLTRALTFAGFGEVDVTEATATPLKAGKPARADSRGGPGSGSGDLGGSARSAKTSPMKREDSKLAPARSQKHGESPGTAPHRKTFSSSRPASHPEDLRQDEDHQPSGTEPSAGEHRPTEKQRSAPQPTAENSAEQKEQGTAKKPAQEVKAEKQAARRREAEELLTQSRADFDTAEEALRQKELELDEATTEQTELQARLNELQAEIVSLRRKLDAGDRRVSRAERDVTRQQRHLKEVTKSLDRAEAALDRLEP</sequence>
<feature type="region of interest" description="Disordered" evidence="1">
    <location>
        <begin position="16"/>
        <end position="119"/>
    </location>
</feature>
<name>A0A9X1NFX0_9ACTN</name>
<feature type="compositionally biased region" description="Basic and acidic residues" evidence="1">
    <location>
        <begin position="104"/>
        <end position="119"/>
    </location>
</feature>
<dbReference type="RefSeq" id="WP_231444524.1">
    <property type="nucleotide sequence ID" value="NZ_JAJOMB010000011.1"/>
</dbReference>
<feature type="compositionally biased region" description="Gly residues" evidence="1">
    <location>
        <begin position="235"/>
        <end position="245"/>
    </location>
</feature>
<feature type="compositionally biased region" description="Polar residues" evidence="1">
    <location>
        <begin position="81"/>
        <end position="102"/>
    </location>
</feature>
<evidence type="ECO:0000313" key="3">
    <source>
        <dbReference type="Proteomes" id="UP001138997"/>
    </source>
</evidence>